<organism evidence="2 3">
    <name type="scientific">Laetiporus sulphureus 93-53</name>
    <dbReference type="NCBI Taxonomy" id="1314785"/>
    <lineage>
        <taxon>Eukaryota</taxon>
        <taxon>Fungi</taxon>
        <taxon>Dikarya</taxon>
        <taxon>Basidiomycota</taxon>
        <taxon>Agaricomycotina</taxon>
        <taxon>Agaricomycetes</taxon>
        <taxon>Polyporales</taxon>
        <taxon>Laetiporus</taxon>
    </lineage>
</organism>
<proteinExistence type="predicted"/>
<dbReference type="RefSeq" id="XP_040757414.1">
    <property type="nucleotide sequence ID" value="XM_040910359.1"/>
</dbReference>
<evidence type="ECO:0000313" key="3">
    <source>
        <dbReference type="Proteomes" id="UP000076871"/>
    </source>
</evidence>
<evidence type="ECO:0000313" key="2">
    <source>
        <dbReference type="EMBL" id="KZS99673.1"/>
    </source>
</evidence>
<name>A0A165AU88_9APHY</name>
<dbReference type="AlphaFoldDB" id="A0A165AU88"/>
<dbReference type="EMBL" id="KV427735">
    <property type="protein sequence ID" value="KZS99673.1"/>
    <property type="molecule type" value="Genomic_DNA"/>
</dbReference>
<feature type="compositionally biased region" description="Polar residues" evidence="1">
    <location>
        <begin position="32"/>
        <end position="50"/>
    </location>
</feature>
<gene>
    <name evidence="2" type="ORF">LAESUDRAFT_733001</name>
</gene>
<accession>A0A165AU88</accession>
<dbReference type="GeneID" id="63827388"/>
<dbReference type="InParanoid" id="A0A165AU88"/>
<evidence type="ECO:0000256" key="1">
    <source>
        <dbReference type="SAM" id="MobiDB-lite"/>
    </source>
</evidence>
<dbReference type="Proteomes" id="UP000076871">
    <property type="component" value="Unassembled WGS sequence"/>
</dbReference>
<sequence length="85" mass="9431">MPPMTTLHAMRISLVRYSAIGSPVPRVGLTSSAICTPHSTRPITRKSAGTHTRREPSPTVSFSRARLIYRLRWSSLTLLNIGDSR</sequence>
<keyword evidence="3" id="KW-1185">Reference proteome</keyword>
<feature type="region of interest" description="Disordered" evidence="1">
    <location>
        <begin position="32"/>
        <end position="60"/>
    </location>
</feature>
<protein>
    <submittedName>
        <fullName evidence="2">Uncharacterized protein</fullName>
    </submittedName>
</protein>
<reference evidence="2 3" key="1">
    <citation type="journal article" date="2016" name="Mol. Biol. Evol.">
        <title>Comparative Genomics of Early-Diverging Mushroom-Forming Fungi Provides Insights into the Origins of Lignocellulose Decay Capabilities.</title>
        <authorList>
            <person name="Nagy L.G."/>
            <person name="Riley R."/>
            <person name="Tritt A."/>
            <person name="Adam C."/>
            <person name="Daum C."/>
            <person name="Floudas D."/>
            <person name="Sun H."/>
            <person name="Yadav J.S."/>
            <person name="Pangilinan J."/>
            <person name="Larsson K.H."/>
            <person name="Matsuura K."/>
            <person name="Barry K."/>
            <person name="Labutti K."/>
            <person name="Kuo R."/>
            <person name="Ohm R.A."/>
            <person name="Bhattacharya S.S."/>
            <person name="Shirouzu T."/>
            <person name="Yoshinaga Y."/>
            <person name="Martin F.M."/>
            <person name="Grigoriev I.V."/>
            <person name="Hibbett D.S."/>
        </authorList>
    </citation>
    <scope>NUCLEOTIDE SEQUENCE [LARGE SCALE GENOMIC DNA]</scope>
    <source>
        <strain evidence="2 3">93-53</strain>
    </source>
</reference>